<dbReference type="Proteomes" id="UP000271889">
    <property type="component" value="Unassembled WGS sequence"/>
</dbReference>
<keyword evidence="3" id="KW-1133">Transmembrane helix</keyword>
<sequence>MTADVTSGAQHAYVQSNGDVNLLVCGVASTFCLMNVGNFPFDKQRCDMKFMSYSFLSRELQLNSQIAEKLRRFHRVSDALFHVVRRVAC</sequence>
<evidence type="ECO:0000313" key="6">
    <source>
        <dbReference type="Proteomes" id="UP000271889"/>
    </source>
</evidence>
<dbReference type="AlphaFoldDB" id="A0A3P7NCD7"/>
<comment type="subcellular location">
    <subcellularLocation>
        <location evidence="1">Membrane</location>
    </subcellularLocation>
</comment>
<gene>
    <name evidence="5" type="ORF">CGOC_LOCUS11108</name>
</gene>
<keyword evidence="2 3" id="KW-0472">Membrane</keyword>
<dbReference type="EMBL" id="UYRV01114510">
    <property type="protein sequence ID" value="VDN28931.1"/>
    <property type="molecule type" value="Genomic_DNA"/>
</dbReference>
<dbReference type="OrthoDB" id="6097796at2759"/>
<keyword evidence="6" id="KW-1185">Reference proteome</keyword>
<dbReference type="Gene3D" id="2.70.170.10">
    <property type="entry name" value="Neurotransmitter-gated ion-channel ligand-binding domain"/>
    <property type="match status" value="1"/>
</dbReference>
<dbReference type="InterPro" id="IPR036734">
    <property type="entry name" value="Neur_chan_lig-bd_sf"/>
</dbReference>
<dbReference type="InterPro" id="IPR006202">
    <property type="entry name" value="Neur_chan_lig-bd"/>
</dbReference>
<evidence type="ECO:0000256" key="3">
    <source>
        <dbReference type="SAM" id="Phobius"/>
    </source>
</evidence>
<dbReference type="Pfam" id="PF02931">
    <property type="entry name" value="Neur_chan_LBD"/>
    <property type="match status" value="1"/>
</dbReference>
<dbReference type="SUPFAM" id="SSF63712">
    <property type="entry name" value="Nicotinic receptor ligand binding domain-like"/>
    <property type="match status" value="1"/>
</dbReference>
<evidence type="ECO:0000313" key="5">
    <source>
        <dbReference type="EMBL" id="VDN28931.1"/>
    </source>
</evidence>
<dbReference type="PROSITE" id="PS00236">
    <property type="entry name" value="NEUROTR_ION_CHANNEL"/>
    <property type="match status" value="1"/>
</dbReference>
<dbReference type="InterPro" id="IPR018000">
    <property type="entry name" value="Neurotransmitter_ion_chnl_CS"/>
</dbReference>
<reference evidence="5 6" key="1">
    <citation type="submission" date="2018-11" db="EMBL/GenBank/DDBJ databases">
        <authorList>
            <consortium name="Pathogen Informatics"/>
        </authorList>
    </citation>
    <scope>NUCLEOTIDE SEQUENCE [LARGE SCALE GENOMIC DNA]</scope>
</reference>
<name>A0A3P7NCD7_CYLGO</name>
<proteinExistence type="predicted"/>
<dbReference type="GO" id="GO:0005230">
    <property type="term" value="F:extracellular ligand-gated monoatomic ion channel activity"/>
    <property type="evidence" value="ECO:0007669"/>
    <property type="project" value="InterPro"/>
</dbReference>
<feature type="domain" description="Neurotransmitter-gated ion-channel ligand-binding" evidence="4">
    <location>
        <begin position="4"/>
        <end position="68"/>
    </location>
</feature>
<evidence type="ECO:0000256" key="2">
    <source>
        <dbReference type="ARBA" id="ARBA00023136"/>
    </source>
</evidence>
<dbReference type="GO" id="GO:0016020">
    <property type="term" value="C:membrane"/>
    <property type="evidence" value="ECO:0007669"/>
    <property type="project" value="UniProtKB-SubCell"/>
</dbReference>
<evidence type="ECO:0000259" key="4">
    <source>
        <dbReference type="Pfam" id="PF02931"/>
    </source>
</evidence>
<accession>A0A3P7NCD7</accession>
<organism evidence="5 6">
    <name type="scientific">Cylicostephanus goldi</name>
    <name type="common">Nematode worm</name>
    <dbReference type="NCBI Taxonomy" id="71465"/>
    <lineage>
        <taxon>Eukaryota</taxon>
        <taxon>Metazoa</taxon>
        <taxon>Ecdysozoa</taxon>
        <taxon>Nematoda</taxon>
        <taxon>Chromadorea</taxon>
        <taxon>Rhabditida</taxon>
        <taxon>Rhabditina</taxon>
        <taxon>Rhabditomorpha</taxon>
        <taxon>Strongyloidea</taxon>
        <taxon>Strongylidae</taxon>
        <taxon>Cylicostephanus</taxon>
    </lineage>
</organism>
<protein>
    <recommendedName>
        <fullName evidence="4">Neurotransmitter-gated ion-channel ligand-binding domain-containing protein</fullName>
    </recommendedName>
</protein>
<evidence type="ECO:0000256" key="1">
    <source>
        <dbReference type="ARBA" id="ARBA00004370"/>
    </source>
</evidence>
<keyword evidence="3" id="KW-0812">Transmembrane</keyword>
<feature type="transmembrane region" description="Helical" evidence="3">
    <location>
        <begin position="20"/>
        <end position="41"/>
    </location>
</feature>